<protein>
    <submittedName>
        <fullName evidence="1">Uncharacterized protein</fullName>
    </submittedName>
</protein>
<keyword evidence="2" id="KW-1185">Reference proteome</keyword>
<dbReference type="OrthoDB" id="2871992at2"/>
<sequence>MKKKNILIIGLFAIFILLFFLTNKFKEDEFIQNKNVLEENIREEEILEEKEEVNFEKLMRTDNQGNVDVGVLINNIEKEDENYLVFKVMLNTHSVDLEGIDYAKLVNIKNSEGLIVKEGFLWEQVGGSGHHIYGYLKVPKEYNGESIINENTEYIELEIKELDKVESRKFVWNKNEIDLIKK</sequence>
<dbReference type="RefSeq" id="WP_072887258.1">
    <property type="nucleotide sequence ID" value="NZ_FRAE01000011.1"/>
</dbReference>
<dbReference type="STRING" id="1123349.SAMN02744037_00668"/>
<accession>A0A1M6LKG6</accession>
<evidence type="ECO:0000313" key="2">
    <source>
        <dbReference type="Proteomes" id="UP000242497"/>
    </source>
</evidence>
<proteinExistence type="predicted"/>
<reference evidence="2" key="1">
    <citation type="submission" date="2016-11" db="EMBL/GenBank/DDBJ databases">
        <authorList>
            <person name="Varghese N."/>
            <person name="Submissions S."/>
        </authorList>
    </citation>
    <scope>NUCLEOTIDE SEQUENCE [LARGE SCALE GENOMIC DNA]</scope>
    <source>
        <strain evidence="2">DSM 15518</strain>
    </source>
</reference>
<gene>
    <name evidence="1" type="ORF">SAMN02744037_00668</name>
</gene>
<organism evidence="1 2">
    <name type="scientific">Tepidibacter formicigenes DSM 15518</name>
    <dbReference type="NCBI Taxonomy" id="1123349"/>
    <lineage>
        <taxon>Bacteria</taxon>
        <taxon>Bacillati</taxon>
        <taxon>Bacillota</taxon>
        <taxon>Clostridia</taxon>
        <taxon>Peptostreptococcales</taxon>
        <taxon>Peptostreptococcaceae</taxon>
        <taxon>Tepidibacter</taxon>
    </lineage>
</organism>
<dbReference type="AlphaFoldDB" id="A0A1M6LKG6"/>
<evidence type="ECO:0000313" key="1">
    <source>
        <dbReference type="EMBL" id="SHJ71673.1"/>
    </source>
</evidence>
<name>A0A1M6LKG6_9FIRM</name>
<dbReference type="Proteomes" id="UP000242497">
    <property type="component" value="Unassembled WGS sequence"/>
</dbReference>
<dbReference type="EMBL" id="FRAE01000011">
    <property type="protein sequence ID" value="SHJ71673.1"/>
    <property type="molecule type" value="Genomic_DNA"/>
</dbReference>